<feature type="compositionally biased region" description="Basic residues" evidence="1">
    <location>
        <begin position="1"/>
        <end position="16"/>
    </location>
</feature>
<evidence type="ECO:0000313" key="2">
    <source>
        <dbReference type="EMBL" id="KAF2876501.1"/>
    </source>
</evidence>
<evidence type="ECO:0000313" key="3">
    <source>
        <dbReference type="Proteomes" id="UP000481861"/>
    </source>
</evidence>
<evidence type="ECO:0000256" key="1">
    <source>
        <dbReference type="SAM" id="MobiDB-lite"/>
    </source>
</evidence>
<comment type="caution">
    <text evidence="2">The sequence shown here is derived from an EMBL/GenBank/DDBJ whole genome shotgun (WGS) entry which is preliminary data.</text>
</comment>
<keyword evidence="3" id="KW-1185">Reference proteome</keyword>
<gene>
    <name evidence="2" type="ORF">BDV95DRAFT_227180</name>
</gene>
<sequence>MKPRCATRRPAQRLRRGGNAEAQSGDARTPELKPPRISSLVGCARCVKADGPQKRRRDVLPTSQRPVHHFLLLAPAMVPLAGPLVSGPWEQTGELPRPPAPSPAFFLARPRILSALQLFTLPARPQSSLQSFPPSVSVSLRRVSHRFFQARTGPPGCPVRPNKTSEQMPQKACPLWLFGHVFCFKGGSLPLIPRALLLSMRRVNSRPIPLLASRARRPVVPER</sequence>
<organism evidence="2 3">
    <name type="scientific">Massariosphaeria phaeospora</name>
    <dbReference type="NCBI Taxonomy" id="100035"/>
    <lineage>
        <taxon>Eukaryota</taxon>
        <taxon>Fungi</taxon>
        <taxon>Dikarya</taxon>
        <taxon>Ascomycota</taxon>
        <taxon>Pezizomycotina</taxon>
        <taxon>Dothideomycetes</taxon>
        <taxon>Pleosporomycetidae</taxon>
        <taxon>Pleosporales</taxon>
        <taxon>Pleosporales incertae sedis</taxon>
        <taxon>Massariosphaeria</taxon>
    </lineage>
</organism>
<proteinExistence type="predicted"/>
<dbReference type="Proteomes" id="UP000481861">
    <property type="component" value="Unassembled WGS sequence"/>
</dbReference>
<feature type="region of interest" description="Disordered" evidence="1">
    <location>
        <begin position="1"/>
        <end position="34"/>
    </location>
</feature>
<protein>
    <submittedName>
        <fullName evidence="2">Uncharacterized protein</fullName>
    </submittedName>
</protein>
<name>A0A7C8MGT0_9PLEO</name>
<accession>A0A7C8MGT0</accession>
<reference evidence="2 3" key="1">
    <citation type="submission" date="2020-01" db="EMBL/GenBank/DDBJ databases">
        <authorList>
            <consortium name="DOE Joint Genome Institute"/>
            <person name="Haridas S."/>
            <person name="Albert R."/>
            <person name="Binder M."/>
            <person name="Bloem J."/>
            <person name="Labutti K."/>
            <person name="Salamov A."/>
            <person name="Andreopoulos B."/>
            <person name="Baker S.E."/>
            <person name="Barry K."/>
            <person name="Bills G."/>
            <person name="Bluhm B.H."/>
            <person name="Cannon C."/>
            <person name="Castanera R."/>
            <person name="Culley D.E."/>
            <person name="Daum C."/>
            <person name="Ezra D."/>
            <person name="Gonzalez J.B."/>
            <person name="Henrissat B."/>
            <person name="Kuo A."/>
            <person name="Liang C."/>
            <person name="Lipzen A."/>
            <person name="Lutzoni F."/>
            <person name="Magnuson J."/>
            <person name="Mondo S."/>
            <person name="Nolan M."/>
            <person name="Ohm R."/>
            <person name="Pangilinan J."/>
            <person name="Park H.-J.H."/>
            <person name="Ramirez L."/>
            <person name="Alfaro M."/>
            <person name="Sun H."/>
            <person name="Tritt A."/>
            <person name="Yoshinaga Y."/>
            <person name="Zwiers L.-H.L."/>
            <person name="Turgeon B.G."/>
            <person name="Goodwin S.B."/>
            <person name="Spatafora J.W."/>
            <person name="Crous P.W."/>
            <person name="Grigoriev I.V."/>
        </authorList>
    </citation>
    <scope>NUCLEOTIDE SEQUENCE [LARGE SCALE GENOMIC DNA]</scope>
    <source>
        <strain evidence="2 3">CBS 611.86</strain>
    </source>
</reference>
<dbReference type="AlphaFoldDB" id="A0A7C8MGT0"/>
<dbReference type="EMBL" id="JAADJZ010000003">
    <property type="protein sequence ID" value="KAF2876501.1"/>
    <property type="molecule type" value="Genomic_DNA"/>
</dbReference>